<organism evidence="1 2">
    <name type="scientific">Leptospira ryugenii</name>
    <dbReference type="NCBI Taxonomy" id="1917863"/>
    <lineage>
        <taxon>Bacteria</taxon>
        <taxon>Pseudomonadati</taxon>
        <taxon>Spirochaetota</taxon>
        <taxon>Spirochaetia</taxon>
        <taxon>Leptospirales</taxon>
        <taxon>Leptospiraceae</taxon>
        <taxon>Leptospira</taxon>
    </lineage>
</organism>
<reference evidence="1 2" key="1">
    <citation type="submission" date="2018-02" db="EMBL/GenBank/DDBJ databases">
        <title>Novel Leptospira species isolated from soil and water in Japan.</title>
        <authorList>
            <person name="Nakao R."/>
            <person name="Masuzawa T."/>
        </authorList>
    </citation>
    <scope>NUCLEOTIDE SEQUENCE [LARGE SCALE GENOMIC DNA]</scope>
    <source>
        <strain evidence="1 2">YH101</strain>
    </source>
</reference>
<gene>
    <name evidence="1" type="ORF">LPTSP4_34630</name>
</gene>
<accession>A0A2P2E4W2</accession>
<sequence length="103" mass="12022">MTSWASISVMIRFKFKIKNKLSKSNMRRKMNLGLSFNWKWNVPESKKLFMNPNKGKSVMSLKSRGLVPKCVGGNRRRQMSKLINTRIGKNMENACVFFSLLYK</sequence>
<proteinExistence type="predicted"/>
<name>A0A2P2E4W2_9LEPT</name>
<keyword evidence="2" id="KW-1185">Reference proteome</keyword>
<protein>
    <submittedName>
        <fullName evidence="1">Uncharacterized protein</fullName>
    </submittedName>
</protein>
<dbReference type="Proteomes" id="UP000245133">
    <property type="component" value="Unassembled WGS sequence"/>
</dbReference>
<evidence type="ECO:0000313" key="2">
    <source>
        <dbReference type="Proteomes" id="UP000245133"/>
    </source>
</evidence>
<dbReference type="AlphaFoldDB" id="A0A2P2E4W2"/>
<dbReference type="EMBL" id="BFBB01000009">
    <property type="protein sequence ID" value="GBF51925.1"/>
    <property type="molecule type" value="Genomic_DNA"/>
</dbReference>
<comment type="caution">
    <text evidence="1">The sequence shown here is derived from an EMBL/GenBank/DDBJ whole genome shotgun (WGS) entry which is preliminary data.</text>
</comment>
<evidence type="ECO:0000313" key="1">
    <source>
        <dbReference type="EMBL" id="GBF51925.1"/>
    </source>
</evidence>